<gene>
    <name evidence="2" type="ORF">TAPDE_001429</name>
</gene>
<comment type="caution">
    <text evidence="2">The sequence shown here is derived from an EMBL/GenBank/DDBJ whole genome shotgun (WGS) entry which is preliminary data.</text>
</comment>
<dbReference type="PANTHER" id="PTHR13384">
    <property type="entry name" value="G PATCH DOMAIN-CONTAINING PROTEIN 1"/>
    <property type="match status" value="1"/>
</dbReference>
<feature type="compositionally biased region" description="Polar residues" evidence="1">
    <location>
        <begin position="366"/>
        <end position="378"/>
    </location>
</feature>
<feature type="compositionally biased region" description="Polar residues" evidence="1">
    <location>
        <begin position="141"/>
        <end position="161"/>
    </location>
</feature>
<dbReference type="GO" id="GO:0005634">
    <property type="term" value="C:nucleus"/>
    <property type="evidence" value="ECO:0007669"/>
    <property type="project" value="TreeGrafter"/>
</dbReference>
<dbReference type="EMBL" id="CAHR02000045">
    <property type="protein sequence ID" value="CCG81578.1"/>
    <property type="molecule type" value="Genomic_DNA"/>
</dbReference>
<sequence length="389" mass="43350">MTEKRALDFMDEEDLADIIDDRALKLRAEADAKSSSTDDVNVSQRKSSPKSEQKLIPTADGGMAEGESNAVVALVNKQVKRTTAKPYSQVDEDEDIDGFDIAPTIKYDQHLNKKKKKSAASQHLFQPKKVLRNPEPEPETIQPTRDANFPNTHSTELTQLPSIGDWQVPSRVSTSSGQSPPGSMQASLKDENKRPSPIPIPPWRQQQPQPQAPVAESKVPPWRQKQETVRTVASTGKSIALLALKSTFTPYTNNPLKHERYQEYLRIEAEIQQGPHRQGDLEPDTWRAECEEFKKCAMMYKPMTSAMSQKFTSSVHKDMPSKDELDSTETTGSGVDAQRLEAARAATLLCKRYNISHPEVVDSKSGPANQEPSGTDINRSVIETLMRTV</sequence>
<dbReference type="Proteomes" id="UP000013776">
    <property type="component" value="Unassembled WGS sequence"/>
</dbReference>
<dbReference type="PANTHER" id="PTHR13384:SF19">
    <property type="entry name" value="G PATCH DOMAIN-CONTAINING PROTEIN 1"/>
    <property type="match status" value="1"/>
</dbReference>
<feature type="compositionally biased region" description="Polar residues" evidence="1">
    <location>
        <begin position="33"/>
        <end position="46"/>
    </location>
</feature>
<feature type="compositionally biased region" description="Basic and acidic residues" evidence="1">
    <location>
        <begin position="315"/>
        <end position="325"/>
    </location>
</feature>
<reference evidence="2 3" key="1">
    <citation type="journal article" date="2013" name="MBio">
        <title>Genome sequencing of the plant pathogen Taphrina deformans, the causal agent of peach leaf curl.</title>
        <authorList>
            <person name="Cisse O.H."/>
            <person name="Almeida J.M.G.C.F."/>
            <person name="Fonseca A."/>
            <person name="Kumar A.A."/>
            <person name="Salojaervi J."/>
            <person name="Overmyer K."/>
            <person name="Hauser P.M."/>
            <person name="Pagni M."/>
        </authorList>
    </citation>
    <scope>NUCLEOTIDE SEQUENCE [LARGE SCALE GENOMIC DNA]</scope>
    <source>
        <strain evidence="3">PYCC 5710 / ATCC 11124 / CBS 356.35 / IMI 108563 / JCM 9778 / NBRC 8474</strain>
    </source>
</reference>
<feature type="region of interest" description="Disordered" evidence="1">
    <location>
        <begin position="359"/>
        <end position="380"/>
    </location>
</feature>
<feature type="compositionally biased region" description="Polar residues" evidence="1">
    <location>
        <begin position="170"/>
        <end position="186"/>
    </location>
</feature>
<dbReference type="AlphaFoldDB" id="R4XE21"/>
<dbReference type="STRING" id="1097556.R4XE21"/>
<dbReference type="VEuPathDB" id="FungiDB:TAPDE_001429"/>
<name>R4XE21_TAPDE</name>
<accession>R4XE21</accession>
<proteinExistence type="predicted"/>
<protein>
    <submittedName>
        <fullName evidence="2">Uncharacterized protein</fullName>
    </submittedName>
</protein>
<evidence type="ECO:0000313" key="3">
    <source>
        <dbReference type="Proteomes" id="UP000013776"/>
    </source>
</evidence>
<feature type="region of interest" description="Disordered" evidence="1">
    <location>
        <begin position="311"/>
        <end position="336"/>
    </location>
</feature>
<feature type="compositionally biased region" description="Low complexity" evidence="1">
    <location>
        <begin position="203"/>
        <end position="213"/>
    </location>
</feature>
<evidence type="ECO:0000256" key="1">
    <source>
        <dbReference type="SAM" id="MobiDB-lite"/>
    </source>
</evidence>
<feature type="region of interest" description="Disordered" evidence="1">
    <location>
        <begin position="29"/>
        <end position="65"/>
    </location>
</feature>
<feature type="region of interest" description="Disordered" evidence="1">
    <location>
        <begin position="110"/>
        <end position="227"/>
    </location>
</feature>
<dbReference type="GO" id="GO:0003723">
    <property type="term" value="F:RNA binding"/>
    <property type="evidence" value="ECO:0007669"/>
    <property type="project" value="TreeGrafter"/>
</dbReference>
<dbReference type="Pfam" id="PF26093">
    <property type="entry name" value="HTH_TGH"/>
    <property type="match status" value="1"/>
</dbReference>
<evidence type="ECO:0000313" key="2">
    <source>
        <dbReference type="EMBL" id="CCG81578.1"/>
    </source>
</evidence>
<dbReference type="OrthoDB" id="20507at2759"/>
<organism evidence="2 3">
    <name type="scientific">Taphrina deformans (strain PYCC 5710 / ATCC 11124 / CBS 356.35 / IMI 108563 / JCM 9778 / NBRC 8474)</name>
    <name type="common">Peach leaf curl fungus</name>
    <name type="synonym">Lalaria deformans</name>
    <dbReference type="NCBI Taxonomy" id="1097556"/>
    <lineage>
        <taxon>Eukaryota</taxon>
        <taxon>Fungi</taxon>
        <taxon>Dikarya</taxon>
        <taxon>Ascomycota</taxon>
        <taxon>Taphrinomycotina</taxon>
        <taxon>Taphrinomycetes</taxon>
        <taxon>Taphrinales</taxon>
        <taxon>Taphrinaceae</taxon>
        <taxon>Taphrina</taxon>
    </lineage>
</organism>
<keyword evidence="3" id="KW-1185">Reference proteome</keyword>